<evidence type="ECO:0000256" key="1">
    <source>
        <dbReference type="ARBA" id="ARBA00022692"/>
    </source>
</evidence>
<evidence type="ECO:0000256" key="5">
    <source>
        <dbReference type="SAM" id="Phobius"/>
    </source>
</evidence>
<dbReference type="GO" id="GO:0006890">
    <property type="term" value="P:retrograde vesicle-mediated transport, Golgi to endoplasmic reticulum"/>
    <property type="evidence" value="ECO:0007669"/>
    <property type="project" value="TreeGrafter"/>
</dbReference>
<dbReference type="Pfam" id="PF08690">
    <property type="entry name" value="GET2"/>
    <property type="match status" value="1"/>
</dbReference>
<comment type="caution">
    <text evidence="6">The sequence shown here is derived from an EMBL/GenBank/DDBJ whole genome shotgun (WGS) entry which is preliminary data.</text>
</comment>
<evidence type="ECO:0008006" key="8">
    <source>
        <dbReference type="Google" id="ProtNLM"/>
    </source>
</evidence>
<dbReference type="AlphaFoldDB" id="A0AA40K051"/>
<dbReference type="InterPro" id="IPR028143">
    <property type="entry name" value="Get2/sif1"/>
</dbReference>
<evidence type="ECO:0000256" key="3">
    <source>
        <dbReference type="ARBA" id="ARBA00023136"/>
    </source>
</evidence>
<feature type="transmembrane region" description="Helical" evidence="5">
    <location>
        <begin position="180"/>
        <end position="199"/>
    </location>
</feature>
<keyword evidence="2 5" id="KW-1133">Transmembrane helix</keyword>
<proteinExistence type="predicted"/>
<dbReference type="EMBL" id="JAUKUD010000006">
    <property type="protein sequence ID" value="KAK0741001.1"/>
    <property type="molecule type" value="Genomic_DNA"/>
</dbReference>
<evidence type="ECO:0000256" key="4">
    <source>
        <dbReference type="SAM" id="MobiDB-lite"/>
    </source>
</evidence>
<evidence type="ECO:0000313" key="7">
    <source>
        <dbReference type="Proteomes" id="UP001172155"/>
    </source>
</evidence>
<sequence>MTETIDDAEARAEQARLARKERREAKIRAGGNSRLNKISGVGGGLQRSDEDMPALVNDDPEEVDISQHFYTPERRRPAAAAAAAGVGEGAVGAGMGGMGMGLDEAQLRALMLGGPQPAPGANPFAPGGGIGGAGADEDPMMRIMSQMLGGGAGGPGGASPFPFPLPGQPAMAVPNKSTSIWRLLHTALALGLGLYIALWTSFRGTKGERTLGSVGGEGEEETARKRFFYAFATAEAVLLTTRYFVDGGVSGGGGGEGCWGW</sequence>
<accession>A0AA40K051</accession>
<reference evidence="6" key="1">
    <citation type="submission" date="2023-06" db="EMBL/GenBank/DDBJ databases">
        <title>Genome-scale phylogeny and comparative genomics of the fungal order Sordariales.</title>
        <authorList>
            <consortium name="Lawrence Berkeley National Laboratory"/>
            <person name="Hensen N."/>
            <person name="Bonometti L."/>
            <person name="Westerberg I."/>
            <person name="Brannstrom I.O."/>
            <person name="Guillou S."/>
            <person name="Cros-Aarteil S."/>
            <person name="Calhoun S."/>
            <person name="Haridas S."/>
            <person name="Kuo A."/>
            <person name="Mondo S."/>
            <person name="Pangilinan J."/>
            <person name="Riley R."/>
            <person name="LaButti K."/>
            <person name="Andreopoulos B."/>
            <person name="Lipzen A."/>
            <person name="Chen C."/>
            <person name="Yanf M."/>
            <person name="Daum C."/>
            <person name="Ng V."/>
            <person name="Clum A."/>
            <person name="Steindorff A."/>
            <person name="Ohm R."/>
            <person name="Martin F."/>
            <person name="Silar P."/>
            <person name="Natvig D."/>
            <person name="Lalanne C."/>
            <person name="Gautier V."/>
            <person name="Ament-velasquez S.L."/>
            <person name="Kruys A."/>
            <person name="Hutchinson M.I."/>
            <person name="Powell A.J."/>
            <person name="Barry K."/>
            <person name="Miller A.N."/>
            <person name="Grigoriev I.V."/>
            <person name="Debuchy R."/>
            <person name="Gladieux P."/>
            <person name="Thoren M.H."/>
            <person name="Johannesson H."/>
        </authorList>
    </citation>
    <scope>NUCLEOTIDE SEQUENCE</scope>
    <source>
        <strain evidence="6">SMH3187-1</strain>
    </source>
</reference>
<dbReference type="PANTHER" id="PTHR28263">
    <property type="entry name" value="GOLGI TO ER TRAFFIC PROTEIN 2"/>
    <property type="match status" value="1"/>
</dbReference>
<organism evidence="6 7">
    <name type="scientific">Schizothecium vesticola</name>
    <dbReference type="NCBI Taxonomy" id="314040"/>
    <lineage>
        <taxon>Eukaryota</taxon>
        <taxon>Fungi</taxon>
        <taxon>Dikarya</taxon>
        <taxon>Ascomycota</taxon>
        <taxon>Pezizomycotina</taxon>
        <taxon>Sordariomycetes</taxon>
        <taxon>Sordariomycetidae</taxon>
        <taxon>Sordariales</taxon>
        <taxon>Schizotheciaceae</taxon>
        <taxon>Schizothecium</taxon>
    </lineage>
</organism>
<feature type="compositionally biased region" description="Basic and acidic residues" evidence="4">
    <location>
        <begin position="8"/>
        <end position="27"/>
    </location>
</feature>
<keyword evidence="3 5" id="KW-0472">Membrane</keyword>
<evidence type="ECO:0000313" key="6">
    <source>
        <dbReference type="EMBL" id="KAK0741001.1"/>
    </source>
</evidence>
<evidence type="ECO:0000256" key="2">
    <source>
        <dbReference type="ARBA" id="ARBA00022989"/>
    </source>
</evidence>
<name>A0AA40K051_9PEZI</name>
<feature type="region of interest" description="Disordered" evidence="4">
    <location>
        <begin position="1"/>
        <end position="57"/>
    </location>
</feature>
<dbReference type="Proteomes" id="UP001172155">
    <property type="component" value="Unassembled WGS sequence"/>
</dbReference>
<dbReference type="PANTHER" id="PTHR28263:SF1">
    <property type="entry name" value="GOLGI TO ER TRAFFIC PROTEIN 2"/>
    <property type="match status" value="1"/>
</dbReference>
<gene>
    <name evidence="6" type="ORF">B0T18DRAFT_221997</name>
</gene>
<keyword evidence="1 5" id="KW-0812">Transmembrane</keyword>
<protein>
    <recommendedName>
        <fullName evidence="8">GET complex subunit GET2</fullName>
    </recommendedName>
</protein>
<keyword evidence="7" id="KW-1185">Reference proteome</keyword>